<organism evidence="2 3">
    <name type="scientific">Massilia terrae</name>
    <dbReference type="NCBI Taxonomy" id="1811224"/>
    <lineage>
        <taxon>Bacteria</taxon>
        <taxon>Pseudomonadati</taxon>
        <taxon>Pseudomonadota</taxon>
        <taxon>Betaproteobacteria</taxon>
        <taxon>Burkholderiales</taxon>
        <taxon>Oxalobacteraceae</taxon>
        <taxon>Telluria group</taxon>
        <taxon>Massilia</taxon>
    </lineage>
</organism>
<name>A0ABT2D403_9BURK</name>
<feature type="domain" description="DUF5615" evidence="1">
    <location>
        <begin position="1"/>
        <end position="93"/>
    </location>
</feature>
<evidence type="ECO:0000259" key="1">
    <source>
        <dbReference type="Pfam" id="PF18480"/>
    </source>
</evidence>
<dbReference type="RefSeq" id="WP_258814042.1">
    <property type="nucleotide sequence ID" value="NZ_JANUGU010000010.1"/>
</dbReference>
<keyword evidence="3" id="KW-1185">Reference proteome</keyword>
<dbReference type="Pfam" id="PF18480">
    <property type="entry name" value="DUF5615"/>
    <property type="match status" value="1"/>
</dbReference>
<gene>
    <name evidence="2" type="ORF">NX778_22490</name>
</gene>
<reference evidence="2 3" key="1">
    <citation type="submission" date="2022-08" db="EMBL/GenBank/DDBJ databases">
        <title>Reclassification of Massilia species as members of the genera Telluria, Duganella, Pseudoduganella, Mokoshia gen. nov. and Zemynaea gen. nov. using orthogonal and non-orthogonal genome-based approaches.</title>
        <authorList>
            <person name="Bowman J.P."/>
        </authorList>
    </citation>
    <scope>NUCLEOTIDE SEQUENCE [LARGE SCALE GENOMIC DNA]</scope>
    <source>
        <strain evidence="2 3">JCM 31606</strain>
    </source>
</reference>
<comment type="caution">
    <text evidence="2">The sequence shown here is derived from an EMBL/GenBank/DDBJ whole genome shotgun (WGS) entry which is preliminary data.</text>
</comment>
<protein>
    <recommendedName>
        <fullName evidence="1">DUF5615 domain-containing protein</fullName>
    </recommendedName>
</protein>
<evidence type="ECO:0000313" key="3">
    <source>
        <dbReference type="Proteomes" id="UP001204621"/>
    </source>
</evidence>
<dbReference type="EMBL" id="JANUGU010000010">
    <property type="protein sequence ID" value="MCS0660844.1"/>
    <property type="molecule type" value="Genomic_DNA"/>
</dbReference>
<dbReference type="Proteomes" id="UP001204621">
    <property type="component" value="Unassembled WGS sequence"/>
</dbReference>
<proteinExistence type="predicted"/>
<sequence>MRLLLDESIPARLRKHLAARQVSTVREMGWAGTVNGLLLVRAAQLFDVLVTADKNIQYQQNLSNLPISVVILSSHSNNLASLVPLLGRMEAALQTMAPRSLVVIS</sequence>
<dbReference type="InterPro" id="IPR041049">
    <property type="entry name" value="DUF5615"/>
</dbReference>
<accession>A0ABT2D403</accession>
<evidence type="ECO:0000313" key="2">
    <source>
        <dbReference type="EMBL" id="MCS0660844.1"/>
    </source>
</evidence>